<proteinExistence type="inferred from homology"/>
<organism evidence="11 12">
    <name type="scientific">Rhodoferax lithotrophicus</name>
    <dbReference type="NCBI Taxonomy" id="2798804"/>
    <lineage>
        <taxon>Bacteria</taxon>
        <taxon>Pseudomonadati</taxon>
        <taxon>Pseudomonadota</taxon>
        <taxon>Betaproteobacteria</taxon>
        <taxon>Burkholderiales</taxon>
        <taxon>Comamonadaceae</taxon>
        <taxon>Rhodoferax</taxon>
    </lineage>
</organism>
<evidence type="ECO:0000256" key="1">
    <source>
        <dbReference type="ARBA" id="ARBA00004651"/>
    </source>
</evidence>
<comment type="similarity">
    <text evidence="7">Belongs to the drug/metabolite transporter (DMT) superfamily. Small multidrug resistance (SMR) (TC 2.A.7.1) family. Gdx/SugE subfamily.</text>
</comment>
<evidence type="ECO:0000313" key="11">
    <source>
        <dbReference type="EMBL" id="BCO29769.1"/>
    </source>
</evidence>
<evidence type="ECO:0000256" key="7">
    <source>
        <dbReference type="ARBA" id="ARBA00038151"/>
    </source>
</evidence>
<evidence type="ECO:0000313" key="12">
    <source>
        <dbReference type="Proteomes" id="UP000824366"/>
    </source>
</evidence>
<dbReference type="InterPro" id="IPR000390">
    <property type="entry name" value="Small_drug/metabolite_transptr"/>
</dbReference>
<comment type="subcellular location">
    <subcellularLocation>
        <location evidence="1 9">Cell membrane</location>
        <topology evidence="1 9">Multi-pass membrane protein</topology>
    </subcellularLocation>
</comment>
<evidence type="ECO:0000256" key="3">
    <source>
        <dbReference type="ARBA" id="ARBA00022475"/>
    </source>
</evidence>
<keyword evidence="3" id="KW-1003">Cell membrane</keyword>
<evidence type="ECO:0000256" key="10">
    <source>
        <dbReference type="SAM" id="Phobius"/>
    </source>
</evidence>
<dbReference type="InterPro" id="IPR037185">
    <property type="entry name" value="EmrE-like"/>
</dbReference>
<keyword evidence="5 10" id="KW-1133">Transmembrane helix</keyword>
<dbReference type="PANTHER" id="PTHR30561">
    <property type="entry name" value="SMR FAMILY PROTON-DEPENDENT DRUG EFFLUX TRANSPORTER SUGE"/>
    <property type="match status" value="1"/>
</dbReference>
<keyword evidence="12" id="KW-1185">Reference proteome</keyword>
<dbReference type="PANTHER" id="PTHR30561:SF0">
    <property type="entry name" value="GUANIDINIUM EXPORTER"/>
    <property type="match status" value="1"/>
</dbReference>
<evidence type="ECO:0000256" key="4">
    <source>
        <dbReference type="ARBA" id="ARBA00022692"/>
    </source>
</evidence>
<sequence length="114" mass="11960">MLVVGTTNMAWVIVLVSGVLEVVFSVTLKLSDSFTRPWPTVVSVSSAILSVWLMSLTLKVLPIGTAYAVWAGMGAAGTAMVGMVVFHEPASWARLVCISLVVLGIVGLQLQGAD</sequence>
<dbReference type="Pfam" id="PF00893">
    <property type="entry name" value="Multi_Drug_Res"/>
    <property type="match status" value="1"/>
</dbReference>
<evidence type="ECO:0000256" key="2">
    <source>
        <dbReference type="ARBA" id="ARBA00022448"/>
    </source>
</evidence>
<evidence type="ECO:0000256" key="5">
    <source>
        <dbReference type="ARBA" id="ARBA00022989"/>
    </source>
</evidence>
<dbReference type="Proteomes" id="UP000824366">
    <property type="component" value="Chromosome"/>
</dbReference>
<keyword evidence="4 9" id="KW-0812">Transmembrane</keyword>
<evidence type="ECO:0000256" key="6">
    <source>
        <dbReference type="ARBA" id="ARBA00023136"/>
    </source>
</evidence>
<reference evidence="11 12" key="1">
    <citation type="journal article" date="2021" name="Microbiol. Spectr.">
        <title>A Single Bacterium Capable of Oxidation and Reduction of Iron at Circumneutral pH.</title>
        <authorList>
            <person name="Kato S."/>
            <person name="Ohkuma M."/>
        </authorList>
    </citation>
    <scope>NUCLEOTIDE SEQUENCE [LARGE SCALE GENOMIC DNA]</scope>
    <source>
        <strain evidence="11 12">MIZ03</strain>
    </source>
</reference>
<keyword evidence="2" id="KW-0813">Transport</keyword>
<evidence type="ECO:0000256" key="9">
    <source>
        <dbReference type="RuleBase" id="RU003942"/>
    </source>
</evidence>
<evidence type="ECO:0000256" key="8">
    <source>
        <dbReference type="ARBA" id="ARBA00039168"/>
    </source>
</evidence>
<accession>A0ABM7MTN3</accession>
<protein>
    <recommendedName>
        <fullName evidence="8">Guanidinium exporter</fullName>
    </recommendedName>
</protein>
<gene>
    <name evidence="11" type="ORF">MIZ03_4693</name>
</gene>
<name>A0ABM7MTN3_9BURK</name>
<dbReference type="Gene3D" id="1.10.3730.20">
    <property type="match status" value="1"/>
</dbReference>
<feature type="transmembrane region" description="Helical" evidence="10">
    <location>
        <begin position="41"/>
        <end position="61"/>
    </location>
</feature>
<dbReference type="SUPFAM" id="SSF103481">
    <property type="entry name" value="Multidrug resistance efflux transporter EmrE"/>
    <property type="match status" value="1"/>
</dbReference>
<feature type="transmembrane region" description="Helical" evidence="10">
    <location>
        <begin position="92"/>
        <end position="110"/>
    </location>
</feature>
<feature type="transmembrane region" description="Helical" evidence="10">
    <location>
        <begin position="68"/>
        <end position="86"/>
    </location>
</feature>
<keyword evidence="6 10" id="KW-0472">Membrane</keyword>
<dbReference type="EMBL" id="AP024238">
    <property type="protein sequence ID" value="BCO29769.1"/>
    <property type="molecule type" value="Genomic_DNA"/>
</dbReference>
<dbReference type="InterPro" id="IPR045324">
    <property type="entry name" value="Small_multidrug_res"/>
</dbReference>